<dbReference type="Pfam" id="PF06073">
    <property type="entry name" value="DUF934"/>
    <property type="match status" value="1"/>
</dbReference>
<evidence type="ECO:0000313" key="2">
    <source>
        <dbReference type="Proteomes" id="UP000548867"/>
    </source>
</evidence>
<evidence type="ECO:0000313" key="1">
    <source>
        <dbReference type="EMBL" id="MBB3955036.1"/>
    </source>
</evidence>
<dbReference type="InterPro" id="IPR008318">
    <property type="entry name" value="UCP030820"/>
</dbReference>
<organism evidence="1 2">
    <name type="scientific">Novosphingobium sediminicola</name>
    <dbReference type="NCBI Taxonomy" id="563162"/>
    <lineage>
        <taxon>Bacteria</taxon>
        <taxon>Pseudomonadati</taxon>
        <taxon>Pseudomonadota</taxon>
        <taxon>Alphaproteobacteria</taxon>
        <taxon>Sphingomonadales</taxon>
        <taxon>Sphingomonadaceae</taxon>
        <taxon>Novosphingobium</taxon>
    </lineage>
</organism>
<dbReference type="Proteomes" id="UP000548867">
    <property type="component" value="Unassembled WGS sequence"/>
</dbReference>
<proteinExistence type="predicted"/>
<dbReference type="EMBL" id="JACIDX010000006">
    <property type="protein sequence ID" value="MBB3955036.1"/>
    <property type="molecule type" value="Genomic_DNA"/>
</dbReference>
<dbReference type="AlphaFoldDB" id="A0A7W6CEE9"/>
<comment type="caution">
    <text evidence="1">The sequence shown here is derived from an EMBL/GenBank/DDBJ whole genome shotgun (WGS) entry which is preliminary data.</text>
</comment>
<dbReference type="RefSeq" id="WP_183624987.1">
    <property type="nucleotide sequence ID" value="NZ_JACIDX010000006.1"/>
</dbReference>
<keyword evidence="2" id="KW-1185">Reference proteome</keyword>
<reference evidence="1 2" key="1">
    <citation type="submission" date="2020-08" db="EMBL/GenBank/DDBJ databases">
        <title>Genomic Encyclopedia of Type Strains, Phase IV (KMG-IV): sequencing the most valuable type-strain genomes for metagenomic binning, comparative biology and taxonomic classification.</title>
        <authorList>
            <person name="Goeker M."/>
        </authorList>
    </citation>
    <scope>NUCLEOTIDE SEQUENCE [LARGE SCALE GENOMIC DNA]</scope>
    <source>
        <strain evidence="1 2">DSM 27057</strain>
    </source>
</reference>
<sequence>MADVQFLFREGEEAVSAPTVALSAFAEDTNATAVVIEPGEDARALIPHLDRLSLVEVTFPAFTDGRGFSSARILREAGYTGELRASGDIGVDMLSHLHRCGFDAIAPNAPLDLAQAETALKVWPQVYQATVVDGRKPIWALRHGL</sequence>
<name>A0A7W6CEE9_9SPHN</name>
<protein>
    <submittedName>
        <fullName evidence="1">Uncharacterized protein (DUF934 family)</fullName>
    </submittedName>
</protein>
<gene>
    <name evidence="1" type="ORF">GGR38_001985</name>
</gene>
<accession>A0A7W6CEE9</accession>